<dbReference type="Pfam" id="PF08512">
    <property type="entry name" value="Rttp106-like_middle"/>
    <property type="match status" value="1"/>
</dbReference>
<accession>A0A5J4YMW4</accession>
<comment type="caution">
    <text evidence="12">The sequence shown here is derived from an EMBL/GenBank/DDBJ whole genome shotgun (WGS) entry which is preliminary data.</text>
</comment>
<dbReference type="Pfam" id="PF03531">
    <property type="entry name" value="SSrecog"/>
    <property type="match status" value="1"/>
</dbReference>
<dbReference type="Proteomes" id="UP000324585">
    <property type="component" value="Unassembled WGS sequence"/>
</dbReference>
<dbReference type="Pfam" id="PF21103">
    <property type="entry name" value="PH1_SSRP1-like"/>
    <property type="match status" value="1"/>
</dbReference>
<dbReference type="AlphaFoldDB" id="A0A5J4YMW4"/>
<dbReference type="GO" id="GO:0035101">
    <property type="term" value="C:FACT complex"/>
    <property type="evidence" value="ECO:0007669"/>
    <property type="project" value="TreeGrafter"/>
</dbReference>
<feature type="compositionally biased region" description="Acidic residues" evidence="10">
    <location>
        <begin position="501"/>
        <end position="519"/>
    </location>
</feature>
<keyword evidence="8 9" id="KW-0539">Nucleus</keyword>
<keyword evidence="4 9" id="KW-0227">DNA damage</keyword>
<feature type="region of interest" description="Disordered" evidence="10">
    <location>
        <begin position="445"/>
        <end position="527"/>
    </location>
</feature>
<dbReference type="PRINTS" id="PR00887">
    <property type="entry name" value="SSRCOGNITION"/>
</dbReference>
<dbReference type="Gene3D" id="2.30.29.150">
    <property type="match status" value="1"/>
</dbReference>
<dbReference type="GO" id="GO:0042393">
    <property type="term" value="F:histone binding"/>
    <property type="evidence" value="ECO:0007669"/>
    <property type="project" value="TreeGrafter"/>
</dbReference>
<comment type="function">
    <text evidence="9">Component of the FACT complex, a general chromatin factor that acts to reorganize nucleosomes. The FACT complex is involved in multiple processes that require DNA as a template such as mRNA elongation, DNA replication and DNA repair. During transcription elongation the FACT complex acts as a histone chaperone that both destabilizes and restores nucleosomal structure. It facilitates the passage of RNA polymerase II and transcription by promoting the dissociation of one histone H2A-H2B dimer from the nucleosome, then subsequently promotes the reestablishment of the nucleosome following the passage of RNA polymerase II.</text>
</comment>
<evidence type="ECO:0000313" key="13">
    <source>
        <dbReference type="Proteomes" id="UP000324585"/>
    </source>
</evidence>
<organism evidence="12 13">
    <name type="scientific">Porphyridium purpureum</name>
    <name type="common">Red alga</name>
    <name type="synonym">Porphyridium cruentum</name>
    <dbReference type="NCBI Taxonomy" id="35688"/>
    <lineage>
        <taxon>Eukaryota</taxon>
        <taxon>Rhodophyta</taxon>
        <taxon>Bangiophyceae</taxon>
        <taxon>Porphyridiales</taxon>
        <taxon>Porphyridiaceae</taxon>
        <taxon>Porphyridium</taxon>
    </lineage>
</organism>
<evidence type="ECO:0000256" key="8">
    <source>
        <dbReference type="ARBA" id="ARBA00023242"/>
    </source>
</evidence>
<dbReference type="GO" id="GO:0003677">
    <property type="term" value="F:DNA binding"/>
    <property type="evidence" value="ECO:0007669"/>
    <property type="project" value="InterPro"/>
</dbReference>
<dbReference type="GO" id="GO:0006281">
    <property type="term" value="P:DNA repair"/>
    <property type="evidence" value="ECO:0007669"/>
    <property type="project" value="UniProtKB-KW"/>
</dbReference>
<keyword evidence="7 9" id="KW-0234">DNA repair</keyword>
<dbReference type="InterPro" id="IPR038167">
    <property type="entry name" value="SSRP1_sf"/>
</dbReference>
<feature type="domain" description="Histone chaperone RTT106/FACT complex subunit SPT16-like middle" evidence="11">
    <location>
        <begin position="344"/>
        <end position="433"/>
    </location>
</feature>
<sequence length="527" mass="58301">MEDTLQFAGVLLAGLGVGEGTLKIASSGLAWRGREGARVLTVNKADLQQLVWLRGGRAQQLRCVCRGQISHRFEGFKESDFASIEAFVQKHALIGAAPKDGQHLTRLKQASRGWSWGTASVSGGALYFHNDKLEEVFEISLSSVAQVNLSGANELGLEFHTDDTAGAMDECMTELRLAIAEEAEAESLAEAIRDKADTSAFAGERLASFSEISLLVPRGKYEVELFPNYFKLHGRSVDYKILYSSVTKLFLLPKPDEIHVSFVVSLDPPIRQGNTMYPHLVFNFKADEEVSVQFNISAEELAQKYEKLKPTEEGELWRVFSKSVRHLSGKPLHIPRSFTSVHEQRAVRTALGANEGYIFFLESCMFFLNKPPTLIRFDDVELVQFKRMDNSRSFDLSVTLTSAQVFLFSNIDRAEFDNIHEFLKSHKVPMASIAAHVKKLSSGRGSAAVDMEVDGGDDDDEGSEESEDEDFDVKAAAKKGGKKGGNKKDSGSEASDASSSDMDDDELDAEFEEAAESEDERPKKKKK</sequence>
<evidence type="ECO:0000259" key="11">
    <source>
        <dbReference type="SMART" id="SM01287"/>
    </source>
</evidence>
<keyword evidence="13" id="KW-1185">Reference proteome</keyword>
<dbReference type="CDD" id="cd13230">
    <property type="entry name" value="PH1_SSRP1-like"/>
    <property type="match status" value="1"/>
</dbReference>
<evidence type="ECO:0000256" key="4">
    <source>
        <dbReference type="ARBA" id="ARBA00022763"/>
    </source>
</evidence>
<name>A0A5J4YMW4_PORPP</name>
<evidence type="ECO:0000256" key="7">
    <source>
        <dbReference type="ARBA" id="ARBA00023204"/>
    </source>
</evidence>
<dbReference type="InterPro" id="IPR013719">
    <property type="entry name" value="RTT106/SPT16-like_middle_dom"/>
</dbReference>
<evidence type="ECO:0000313" key="12">
    <source>
        <dbReference type="EMBL" id="KAA8492588.1"/>
    </source>
</evidence>
<dbReference type="OrthoDB" id="498543at2759"/>
<dbReference type="InterPro" id="IPR011993">
    <property type="entry name" value="PH-like_dom_sf"/>
</dbReference>
<dbReference type="InterPro" id="IPR048993">
    <property type="entry name" value="SSRP1-like_PH1"/>
</dbReference>
<dbReference type="PANTHER" id="PTHR45849">
    <property type="entry name" value="FACT COMPLEX SUBUNIT SSRP1"/>
    <property type="match status" value="1"/>
</dbReference>
<dbReference type="Gene3D" id="2.30.29.220">
    <property type="entry name" value="Structure-specific recognition protein (SSRP1)"/>
    <property type="match status" value="1"/>
</dbReference>
<dbReference type="InterPro" id="IPR035417">
    <property type="entry name" value="SSRP1/POB3_N"/>
</dbReference>
<dbReference type="PANTHER" id="PTHR45849:SF1">
    <property type="entry name" value="FACT COMPLEX SUBUNIT SSRP1"/>
    <property type="match status" value="1"/>
</dbReference>
<evidence type="ECO:0000256" key="9">
    <source>
        <dbReference type="RuleBase" id="RU364013"/>
    </source>
</evidence>
<keyword evidence="6 9" id="KW-0804">Transcription</keyword>
<feature type="compositionally biased region" description="Basic residues" evidence="10">
    <location>
        <begin position="476"/>
        <end position="485"/>
    </location>
</feature>
<dbReference type="FunFam" id="2.30.29.150:FF:000001">
    <property type="entry name" value="Fact complex subunit ssrp1"/>
    <property type="match status" value="1"/>
</dbReference>
<dbReference type="OMA" id="QVVTKIF"/>
<keyword evidence="3 9" id="KW-0235">DNA replication</keyword>
<dbReference type="Gene3D" id="2.30.29.30">
    <property type="entry name" value="Pleckstrin-homology domain (PH domain)/Phosphotyrosine-binding domain (PTB)"/>
    <property type="match status" value="2"/>
</dbReference>
<reference evidence="13" key="1">
    <citation type="journal article" date="2019" name="Nat. Commun.">
        <title>Expansion of phycobilisome linker gene families in mesophilic red algae.</title>
        <authorList>
            <person name="Lee J."/>
            <person name="Kim D."/>
            <person name="Bhattacharya D."/>
            <person name="Yoon H.S."/>
        </authorList>
    </citation>
    <scope>NUCLEOTIDE SEQUENCE [LARGE SCALE GENOMIC DNA]</scope>
    <source>
        <strain evidence="13">CCMP 1328</strain>
    </source>
</reference>
<gene>
    <name evidence="12" type="ORF">FVE85_8095</name>
</gene>
<dbReference type="SUPFAM" id="SSF50729">
    <property type="entry name" value="PH domain-like"/>
    <property type="match status" value="1"/>
</dbReference>
<evidence type="ECO:0000256" key="2">
    <source>
        <dbReference type="ARBA" id="ARBA00022454"/>
    </source>
</evidence>
<evidence type="ECO:0000256" key="10">
    <source>
        <dbReference type="SAM" id="MobiDB-lite"/>
    </source>
</evidence>
<feature type="compositionally biased region" description="Acidic residues" evidence="10">
    <location>
        <begin position="451"/>
        <end position="471"/>
    </location>
</feature>
<dbReference type="CDD" id="cd13231">
    <property type="entry name" value="PH2_SSRP1-like"/>
    <property type="match status" value="1"/>
</dbReference>
<dbReference type="InterPro" id="IPR050454">
    <property type="entry name" value="RTT106/SSRP1_HistChap/FACT"/>
</dbReference>
<comment type="subcellular location">
    <subcellularLocation>
        <location evidence="9">Nucleus</location>
    </subcellularLocation>
    <subcellularLocation>
        <location evidence="9">Chromosome</location>
    </subcellularLocation>
</comment>
<protein>
    <recommendedName>
        <fullName evidence="9">FACT complex subunit SSRP1</fullName>
    </recommendedName>
</protein>
<keyword evidence="2 9" id="KW-0158">Chromosome</keyword>
<dbReference type="GO" id="GO:0006260">
    <property type="term" value="P:DNA replication"/>
    <property type="evidence" value="ECO:0007669"/>
    <property type="project" value="UniProtKB-KW"/>
</dbReference>
<dbReference type="Pfam" id="PF17292">
    <property type="entry name" value="POB3_N"/>
    <property type="match status" value="1"/>
</dbReference>
<proteinExistence type="inferred from homology"/>
<evidence type="ECO:0000256" key="3">
    <source>
        <dbReference type="ARBA" id="ARBA00022705"/>
    </source>
</evidence>
<dbReference type="GO" id="GO:0031491">
    <property type="term" value="F:nucleosome binding"/>
    <property type="evidence" value="ECO:0007669"/>
    <property type="project" value="TreeGrafter"/>
</dbReference>
<evidence type="ECO:0000256" key="6">
    <source>
        <dbReference type="ARBA" id="ARBA00023163"/>
    </source>
</evidence>
<evidence type="ECO:0000256" key="1">
    <source>
        <dbReference type="ARBA" id="ARBA00010060"/>
    </source>
</evidence>
<keyword evidence="5 9" id="KW-0805">Transcription regulation</keyword>
<dbReference type="SMART" id="SM01287">
    <property type="entry name" value="Rtt106"/>
    <property type="match status" value="1"/>
</dbReference>
<comment type="similarity">
    <text evidence="1 9">Belongs to the SSRP1 family.</text>
</comment>
<dbReference type="EMBL" id="VRMN01000009">
    <property type="protein sequence ID" value="KAA8492588.1"/>
    <property type="molecule type" value="Genomic_DNA"/>
</dbReference>
<dbReference type="InterPro" id="IPR000969">
    <property type="entry name" value="SSRP1/POB3"/>
</dbReference>
<evidence type="ECO:0000256" key="5">
    <source>
        <dbReference type="ARBA" id="ARBA00023015"/>
    </source>
</evidence>
<dbReference type="InterPro" id="IPR024954">
    <property type="entry name" value="SSRP1_DD"/>
</dbReference>